<dbReference type="AlphaFoldDB" id="A0A9W8H3A9"/>
<dbReference type="EMBL" id="JANBUH010000058">
    <property type="protein sequence ID" value="KAJ2755553.1"/>
    <property type="molecule type" value="Genomic_DNA"/>
</dbReference>
<dbReference type="OrthoDB" id="19394at2759"/>
<protein>
    <recommendedName>
        <fullName evidence="2">HAM1-like N-terminal domain-containing protein</fullName>
    </recommendedName>
</protein>
<name>A0A9W8H3A9_9FUNG</name>
<feature type="compositionally biased region" description="Basic and acidic residues" evidence="1">
    <location>
        <begin position="697"/>
        <end position="746"/>
    </location>
</feature>
<sequence>MASKLINLAKRKSSIADINPGEAFGPLSDDYKTDSTRARFEELASTYRNSNDTQGHALGMLDDAVQKRESLVQLITKVKDGELPPTSDIVDLVHKMDFDKMREHATTFQGRKVIDNFENSTAAGIIAFEEINGEENAQEIVRDLNNARIKTRDDRKKLTKKTKQGAEESKGIVSSAGKDFLVLAGGIGTSAAFRKAITDLGSLISATVQNKQPKDEDMEPLTNRVRDLVVEVRADRNVQRALTSLSSLFTTTYNKSASAAKEVRDKAKGHVATEDLKDANAHTRDIFTRLGNGYDLTAMFEAISAIGVMYRDNEDFGKLADDTKEFGRWAMNVDADKLTSDEFETRSRELLERGRHTLTEQDSKHFETVSEESKEFMKAVKANPVLVEYKDAMAGFAHSVVGHSDMTSEERREHYRALRQDFMANLPVLIQAIRYVPIPRVAGQNDELEFAADNIVLDLKHFVPDHISFDSHSEVYPRSAMLKEDKAKRSQKGFRAEQYFYLTITGVHCVAKKVAFYVKKKKGIPRVAEKGIADLVMDGRGMDITLRLRKLHESETPRVPVPVSPEESLAPSSAKAAGKKSALKQPKKSAADAARTRAERMFDIADVKVKIHSLDIRVHENKHTISSKLGLMLMMPVARRLISKRMAQLLAEYMGQSDRMLSKYGGSAESMVVGSSKHVMSAAVGAVKQGALKSKERLGKLKGKSKETKEQVEDAAEKTKDRAQDVADMPKDEAMARVEDKAEDTTNKAVDIMDQVEDQAQADVSKLAQQQDQRRDSLVEQI</sequence>
<dbReference type="PANTHER" id="PTHR31138">
    <property type="entry name" value="CHROMOSOME 19, WHOLE GENOME SHOTGUN SEQUENCE"/>
    <property type="match status" value="1"/>
</dbReference>
<accession>A0A9W8H3A9</accession>
<feature type="region of interest" description="Disordered" evidence="1">
    <location>
        <begin position="555"/>
        <end position="592"/>
    </location>
</feature>
<dbReference type="Pfam" id="PF19343">
    <property type="entry name" value="HAM1_N"/>
    <property type="match status" value="1"/>
</dbReference>
<keyword evidence="4" id="KW-1185">Reference proteome</keyword>
<feature type="region of interest" description="Disordered" evidence="1">
    <location>
        <begin position="697"/>
        <end position="782"/>
    </location>
</feature>
<feature type="compositionally biased region" description="Basic and acidic residues" evidence="1">
    <location>
        <begin position="772"/>
        <end position="782"/>
    </location>
</feature>
<evidence type="ECO:0000259" key="2">
    <source>
        <dbReference type="Pfam" id="PF19343"/>
    </source>
</evidence>
<dbReference type="Proteomes" id="UP001140011">
    <property type="component" value="Unassembled WGS sequence"/>
</dbReference>
<evidence type="ECO:0000313" key="3">
    <source>
        <dbReference type="EMBL" id="KAJ2755553.1"/>
    </source>
</evidence>
<feature type="compositionally biased region" description="Low complexity" evidence="1">
    <location>
        <begin position="564"/>
        <end position="576"/>
    </location>
</feature>
<evidence type="ECO:0000313" key="4">
    <source>
        <dbReference type="Proteomes" id="UP001140011"/>
    </source>
</evidence>
<dbReference type="InterPro" id="IPR045967">
    <property type="entry name" value="HAM1-like_N"/>
</dbReference>
<gene>
    <name evidence="3" type="ORF">GGI19_001563</name>
</gene>
<feature type="compositionally biased region" description="Basic residues" evidence="1">
    <location>
        <begin position="577"/>
        <end position="587"/>
    </location>
</feature>
<reference evidence="3" key="1">
    <citation type="submission" date="2022-07" db="EMBL/GenBank/DDBJ databases">
        <title>Phylogenomic reconstructions and comparative analyses of Kickxellomycotina fungi.</title>
        <authorList>
            <person name="Reynolds N.K."/>
            <person name="Stajich J.E."/>
            <person name="Barry K."/>
            <person name="Grigoriev I.V."/>
            <person name="Crous P."/>
            <person name="Smith M.E."/>
        </authorList>
    </citation>
    <scope>NUCLEOTIDE SEQUENCE</scope>
    <source>
        <strain evidence="3">BCRC 34297</strain>
    </source>
</reference>
<dbReference type="PANTHER" id="PTHR31138:SF1">
    <property type="entry name" value="PDZ DOMAIN-CONTAINING PROTEIN"/>
    <property type="match status" value="1"/>
</dbReference>
<evidence type="ECO:0000256" key="1">
    <source>
        <dbReference type="SAM" id="MobiDB-lite"/>
    </source>
</evidence>
<organism evidence="3 4">
    <name type="scientific">Coemansia pectinata</name>
    <dbReference type="NCBI Taxonomy" id="1052879"/>
    <lineage>
        <taxon>Eukaryota</taxon>
        <taxon>Fungi</taxon>
        <taxon>Fungi incertae sedis</taxon>
        <taxon>Zoopagomycota</taxon>
        <taxon>Kickxellomycotina</taxon>
        <taxon>Kickxellomycetes</taxon>
        <taxon>Kickxellales</taxon>
        <taxon>Kickxellaceae</taxon>
        <taxon>Coemansia</taxon>
    </lineage>
</organism>
<proteinExistence type="predicted"/>
<comment type="caution">
    <text evidence="3">The sequence shown here is derived from an EMBL/GenBank/DDBJ whole genome shotgun (WGS) entry which is preliminary data.</text>
</comment>
<feature type="domain" description="HAM1-like N-terminal" evidence="2">
    <location>
        <begin position="217"/>
        <end position="552"/>
    </location>
</feature>